<dbReference type="InterPro" id="IPR011051">
    <property type="entry name" value="RmlC_Cupin_sf"/>
</dbReference>
<gene>
    <name evidence="1" type="ORF">C7K55_01245</name>
</gene>
<dbReference type="PANTHER" id="PTHR41517">
    <property type="entry name" value="1,2-DIOXYGENASE PROTEIN-RELATED"/>
    <property type="match status" value="1"/>
</dbReference>
<dbReference type="SUPFAM" id="SSF51182">
    <property type="entry name" value="RmlC-like cupins"/>
    <property type="match status" value="1"/>
</dbReference>
<accession>A0A2P7N1W5</accession>
<dbReference type="EMBL" id="PXXO01000001">
    <property type="protein sequence ID" value="PSJ07391.1"/>
    <property type="molecule type" value="Genomic_DNA"/>
</dbReference>
<dbReference type="InterPro" id="IPR047183">
    <property type="entry name" value="GDO-like"/>
</dbReference>
<dbReference type="Proteomes" id="UP000243002">
    <property type="component" value="Unassembled WGS sequence"/>
</dbReference>
<proteinExistence type="predicted"/>
<dbReference type="InterPro" id="IPR014710">
    <property type="entry name" value="RmlC-like_jellyroll"/>
</dbReference>
<organism evidence="1 2">
    <name type="scientific">Cyanobium usitatum str. Tous</name>
    <dbReference type="NCBI Taxonomy" id="2116684"/>
    <lineage>
        <taxon>Bacteria</taxon>
        <taxon>Bacillati</taxon>
        <taxon>Cyanobacteriota</taxon>
        <taxon>Cyanophyceae</taxon>
        <taxon>Synechococcales</taxon>
        <taxon>Prochlorococcaceae</taxon>
        <taxon>Cyanobium</taxon>
    </lineage>
</organism>
<dbReference type="PANTHER" id="PTHR41517:SF1">
    <property type="entry name" value="CUPIN"/>
    <property type="match status" value="1"/>
</dbReference>
<dbReference type="AlphaFoldDB" id="A0A2P7N1W5"/>
<dbReference type="Gene3D" id="2.60.120.10">
    <property type="entry name" value="Jelly Rolls"/>
    <property type="match status" value="2"/>
</dbReference>
<dbReference type="OrthoDB" id="285029at2"/>
<keyword evidence="2" id="KW-1185">Reference proteome</keyword>
<evidence type="ECO:0000313" key="1">
    <source>
        <dbReference type="EMBL" id="PSJ07391.1"/>
    </source>
</evidence>
<dbReference type="RefSeq" id="WP_106501576.1">
    <property type="nucleotide sequence ID" value="NZ_PXXO01000001.1"/>
</dbReference>
<evidence type="ECO:0000313" key="2">
    <source>
        <dbReference type="Proteomes" id="UP000243002"/>
    </source>
</evidence>
<comment type="caution">
    <text evidence="1">The sequence shown here is derived from an EMBL/GenBank/DDBJ whole genome shotgun (WGS) entry which is preliminary data.</text>
</comment>
<name>A0A2P7N1W5_9CYAN</name>
<protein>
    <submittedName>
        <fullName evidence="1">Cupin</fullName>
    </submittedName>
</protein>
<reference evidence="1 2" key="1">
    <citation type="journal article" date="2018" name="Environ. Microbiol.">
        <title>Ecological and genomic features of two widespread freshwater picocyanobacteria.</title>
        <authorList>
            <person name="Cabello-Yeves P.J."/>
            <person name="Picazo A."/>
            <person name="Camacho A."/>
            <person name="Callieri C."/>
            <person name="Rosselli R."/>
            <person name="Roda-Garcia J.J."/>
            <person name="Coutinho F.H."/>
            <person name="Rodriguez-Valera F."/>
        </authorList>
    </citation>
    <scope>NUCLEOTIDE SEQUENCE [LARGE SCALE GENOMIC DNA]</scope>
    <source>
        <strain evidence="1 2">Tous</strain>
    </source>
</reference>
<dbReference type="GO" id="GO:0051213">
    <property type="term" value="F:dioxygenase activity"/>
    <property type="evidence" value="ECO:0007669"/>
    <property type="project" value="InterPro"/>
</dbReference>
<sequence length="322" mass="34326">MTQAPIHSIPTTGSAQWQAKAELFDYRQAANPVRAGLTEPIPLRQWDPALHQSGPTAVVPLDLSNELGCSAPATSPGLSANFLRIEPGEGLKAAANATSLLFYVLHGSGSLKRAGTPQLDWSAGDLFVLPAGEPPLLTAKATSVLYWVHDGPLLSHLGVEASTARFEPTHYPAALLQRELDQLLADPSSARSNRLSLLLANSDLPQSRTVTHTLWAMLGVVPAGAIQPPHRHQSVALDLIIDCDPGCYTLVGTELDASGAIANPSRIDWQSGGAFITPPGYWHAHVNSSERMSRLLPIQDSGLHTYLRSLDIRFSGGLQGNG</sequence>
<dbReference type="CDD" id="cd02216">
    <property type="entry name" value="cupin_GDO-like_N"/>
    <property type="match status" value="1"/>
</dbReference>